<dbReference type="STRING" id="1781255.BH720_17205"/>
<dbReference type="EMBL" id="MJGC01000077">
    <property type="protein sequence ID" value="OEJ73963.1"/>
    <property type="molecule type" value="Genomic_DNA"/>
</dbReference>
<evidence type="ECO:0000313" key="8">
    <source>
        <dbReference type="EMBL" id="OEJ73963.1"/>
    </source>
</evidence>
<dbReference type="GO" id="GO:0005737">
    <property type="term" value="C:cytoplasm"/>
    <property type="evidence" value="ECO:0007669"/>
    <property type="project" value="UniProtKB-SubCell"/>
</dbReference>
<evidence type="ECO:0000256" key="2">
    <source>
        <dbReference type="ARBA" id="ARBA00022552"/>
    </source>
</evidence>
<dbReference type="Pfam" id="PF00636">
    <property type="entry name" value="Ribonuclease_3"/>
    <property type="match status" value="1"/>
</dbReference>
<evidence type="ECO:0000256" key="3">
    <source>
        <dbReference type="ARBA" id="ARBA00022722"/>
    </source>
</evidence>
<dbReference type="HAMAP" id="MF_01468">
    <property type="entry name" value="RNase_Mini_III"/>
    <property type="match status" value="1"/>
</dbReference>
<reference evidence="8" key="1">
    <citation type="submission" date="2016-09" db="EMBL/GenBank/DDBJ databases">
        <title>Draft genome of thermotolerant cyanobacterium Desertifilum sp. strain IPPAS B-1220.</title>
        <authorList>
            <person name="Sinetova M.A."/>
            <person name="Bolakhan K."/>
            <person name="Zayadan B.K."/>
            <person name="Mironov K.S."/>
            <person name="Ustinova V."/>
            <person name="Kupriyanova E.V."/>
            <person name="Sidorov R.A."/>
            <person name="Skrypnik A.N."/>
            <person name="Gogoleva N.E."/>
            <person name="Gogolev Y.V."/>
            <person name="Los D.A."/>
        </authorList>
    </citation>
    <scope>NUCLEOTIDE SEQUENCE [LARGE SCALE GENOMIC DNA]</scope>
    <source>
        <strain evidence="8">IPPAS B-1220</strain>
    </source>
</reference>
<dbReference type="Gene3D" id="1.10.1520.10">
    <property type="entry name" value="Ribonuclease III domain"/>
    <property type="match status" value="1"/>
</dbReference>
<comment type="function">
    <text evidence="6">Involved in correct processing of both the 5' and 3' ends of 23S rRNA precursor. Processes 30S rRNA precursor transcript even in absence of ribonuclease 3 (Rnc); Rnc processes 30S rRNA into smaller rRNA precursors.</text>
</comment>
<dbReference type="InterPro" id="IPR036389">
    <property type="entry name" value="RNase_III_sf"/>
</dbReference>
<evidence type="ECO:0000256" key="5">
    <source>
        <dbReference type="ARBA" id="ARBA00022801"/>
    </source>
</evidence>
<keyword evidence="6" id="KW-0460">Magnesium</keyword>
<keyword evidence="3 6" id="KW-0540">Nuclease</keyword>
<gene>
    <name evidence="6" type="primary">mrnC</name>
    <name evidence="8" type="ORF">BH720_17205</name>
</gene>
<evidence type="ECO:0000259" key="7">
    <source>
        <dbReference type="SMART" id="SM00535"/>
    </source>
</evidence>
<dbReference type="AlphaFoldDB" id="A0A1E5QI10"/>
<evidence type="ECO:0000256" key="6">
    <source>
        <dbReference type="HAMAP-Rule" id="MF_01468"/>
    </source>
</evidence>
<keyword evidence="4 6" id="KW-0255">Endonuclease</keyword>
<dbReference type="PIRSF" id="PIRSF005520">
    <property type="entry name" value="UCP005520"/>
    <property type="match status" value="1"/>
</dbReference>
<comment type="cofactor">
    <cofactor evidence="6">
        <name>Mg(2+)</name>
        <dbReference type="ChEBI" id="CHEBI:18420"/>
    </cofactor>
</comment>
<evidence type="ECO:0000256" key="4">
    <source>
        <dbReference type="ARBA" id="ARBA00022759"/>
    </source>
</evidence>
<keyword evidence="5 6" id="KW-0378">Hydrolase</keyword>
<accession>A0A1E5QI10</accession>
<feature type="domain" description="RNase III" evidence="7">
    <location>
        <begin position="3"/>
        <end position="142"/>
    </location>
</feature>
<dbReference type="InterPro" id="IPR008226">
    <property type="entry name" value="Mini3_fam"/>
</dbReference>
<organism evidence="8">
    <name type="scientific">Desertifilum tharense IPPAS B-1220</name>
    <dbReference type="NCBI Taxonomy" id="1781255"/>
    <lineage>
        <taxon>Bacteria</taxon>
        <taxon>Bacillati</taxon>
        <taxon>Cyanobacteriota</taxon>
        <taxon>Cyanophyceae</taxon>
        <taxon>Desertifilales</taxon>
        <taxon>Desertifilaceae</taxon>
        <taxon>Desertifilum</taxon>
    </lineage>
</organism>
<sequence length="145" mass="16500">MKDLLNLQLRGQWSSAQVQQLSPTALAYIGDAVYELFVRVHYLMPPRKLRLYHHQVVAQVRAESQAQQLRSLEPHLTPAERDLLKRGRNAASGCPKRLNPAIYQQATSLETLIGYLYLCDPQRLAYLLTQLNLNAPPESLENLLP</sequence>
<comment type="similarity">
    <text evidence="6">Belongs to the MrnC RNase family.</text>
</comment>
<proteinExistence type="inferred from homology"/>
<protein>
    <recommendedName>
        <fullName evidence="6">Mini-ribonuclease 3</fullName>
        <shortName evidence="6">Mini-3</shortName>
        <shortName evidence="6">Mini-RNase 3</shortName>
        <ecNumber evidence="6">3.1.26.-</ecNumber>
    </recommendedName>
    <alternativeName>
        <fullName evidence="6">Mini-RNase III</fullName>
        <shortName evidence="6">Mini-III</shortName>
    </alternativeName>
</protein>
<dbReference type="SUPFAM" id="SSF69065">
    <property type="entry name" value="RNase III domain-like"/>
    <property type="match status" value="1"/>
</dbReference>
<dbReference type="InterPro" id="IPR000999">
    <property type="entry name" value="RNase_III_dom"/>
</dbReference>
<dbReference type="RefSeq" id="WP_069968572.1">
    <property type="nucleotide sequence ID" value="NZ_CM124774.1"/>
</dbReference>
<feature type="active site" evidence="6">
    <location>
        <position position="31"/>
    </location>
</feature>
<name>A0A1E5QI10_9CYAN</name>
<comment type="subcellular location">
    <subcellularLocation>
        <location evidence="6">Cytoplasm</location>
    </subcellularLocation>
</comment>
<keyword evidence="6" id="KW-0963">Cytoplasm</keyword>
<dbReference type="OrthoDB" id="46571at2"/>
<dbReference type="SMART" id="SM00535">
    <property type="entry name" value="RIBOc"/>
    <property type="match status" value="1"/>
</dbReference>
<dbReference type="GO" id="GO:0006364">
    <property type="term" value="P:rRNA processing"/>
    <property type="evidence" value="ECO:0007669"/>
    <property type="project" value="UniProtKB-UniRule"/>
</dbReference>
<keyword evidence="6" id="KW-0694">RNA-binding</keyword>
<comment type="subunit">
    <text evidence="6">Homodimer.</text>
</comment>
<dbReference type="GO" id="GO:0004525">
    <property type="term" value="F:ribonuclease III activity"/>
    <property type="evidence" value="ECO:0007669"/>
    <property type="project" value="InterPro"/>
</dbReference>
<keyword evidence="2 6" id="KW-0698">rRNA processing</keyword>
<evidence type="ECO:0000256" key="1">
    <source>
        <dbReference type="ARBA" id="ARBA00022517"/>
    </source>
</evidence>
<comment type="caution">
    <text evidence="8">The sequence shown here is derived from an EMBL/GenBank/DDBJ whole genome shotgun (WGS) entry which is preliminary data.</text>
</comment>
<dbReference type="PANTHER" id="PTHR34276:SF1">
    <property type="entry name" value="MINI-RIBONUCLEASE 3"/>
    <property type="match status" value="1"/>
</dbReference>
<keyword evidence="6" id="KW-0699">rRNA-binding</keyword>
<dbReference type="GO" id="GO:0019843">
    <property type="term" value="F:rRNA binding"/>
    <property type="evidence" value="ECO:0007669"/>
    <property type="project" value="UniProtKB-UniRule"/>
</dbReference>
<dbReference type="PANTHER" id="PTHR34276">
    <property type="entry name" value="MINI-RIBONUCLEASE 3"/>
    <property type="match status" value="1"/>
</dbReference>
<keyword evidence="1 6" id="KW-0690">Ribosome biogenesis</keyword>
<dbReference type="EC" id="3.1.26.-" evidence="6"/>